<comment type="caution">
    <text evidence="1">The sequence shown here is derived from an EMBL/GenBank/DDBJ whole genome shotgun (WGS) entry which is preliminary data.</text>
</comment>
<organism evidence="1 2">
    <name type="scientific">Dryococelus australis</name>
    <dbReference type="NCBI Taxonomy" id="614101"/>
    <lineage>
        <taxon>Eukaryota</taxon>
        <taxon>Metazoa</taxon>
        <taxon>Ecdysozoa</taxon>
        <taxon>Arthropoda</taxon>
        <taxon>Hexapoda</taxon>
        <taxon>Insecta</taxon>
        <taxon>Pterygota</taxon>
        <taxon>Neoptera</taxon>
        <taxon>Polyneoptera</taxon>
        <taxon>Phasmatodea</taxon>
        <taxon>Verophasmatodea</taxon>
        <taxon>Anareolatae</taxon>
        <taxon>Phasmatidae</taxon>
        <taxon>Eurycanthinae</taxon>
        <taxon>Dryococelus</taxon>
    </lineage>
</organism>
<protein>
    <submittedName>
        <fullName evidence="1">Uncharacterized protein</fullName>
    </submittedName>
</protein>
<keyword evidence="2" id="KW-1185">Reference proteome</keyword>
<proteinExistence type="predicted"/>
<name>A0ABQ9IAU3_9NEOP</name>
<gene>
    <name evidence="1" type="ORF">PR048_006187</name>
</gene>
<dbReference type="EMBL" id="JARBHB010000002">
    <property type="protein sequence ID" value="KAJ8893587.1"/>
    <property type="molecule type" value="Genomic_DNA"/>
</dbReference>
<evidence type="ECO:0000313" key="1">
    <source>
        <dbReference type="EMBL" id="KAJ8893587.1"/>
    </source>
</evidence>
<dbReference type="Proteomes" id="UP001159363">
    <property type="component" value="Chromosome 2"/>
</dbReference>
<reference evidence="1 2" key="1">
    <citation type="submission" date="2023-02" db="EMBL/GenBank/DDBJ databases">
        <title>LHISI_Scaffold_Assembly.</title>
        <authorList>
            <person name="Stuart O.P."/>
            <person name="Cleave R."/>
            <person name="Magrath M.J.L."/>
            <person name="Mikheyev A.S."/>
        </authorList>
    </citation>
    <scope>NUCLEOTIDE SEQUENCE [LARGE SCALE GENOMIC DNA]</scope>
    <source>
        <strain evidence="1">Daus_M_001</strain>
        <tissue evidence="1">Leg muscle</tissue>
    </source>
</reference>
<accession>A0ABQ9IAU3</accession>
<sequence>MFVKLRKCSLKDDLVPAATRNDEWRNQVKVESNTFQILLLPIVVWDIILQNLVATHSSSGQPKSDERSIYLYGEDLFLVRGVNHHKTIICFQNTGIPFYRTHGISPEKETNKRNETRVFLTAAAIILGDRSLVYDVEMYPP</sequence>
<evidence type="ECO:0000313" key="2">
    <source>
        <dbReference type="Proteomes" id="UP001159363"/>
    </source>
</evidence>